<keyword evidence="1" id="KW-0472">Membrane</keyword>
<protein>
    <recommendedName>
        <fullName evidence="4">DoxX family protein</fullName>
    </recommendedName>
</protein>
<feature type="transmembrane region" description="Helical" evidence="1">
    <location>
        <begin position="75"/>
        <end position="96"/>
    </location>
</feature>
<keyword evidence="1" id="KW-1133">Transmembrane helix</keyword>
<organism evidence="2 3">
    <name type="scientific">Wenyingzhuangia fucanilytica</name>
    <dbReference type="NCBI Taxonomy" id="1790137"/>
    <lineage>
        <taxon>Bacteria</taxon>
        <taxon>Pseudomonadati</taxon>
        <taxon>Bacteroidota</taxon>
        <taxon>Flavobacteriia</taxon>
        <taxon>Flavobacteriales</taxon>
        <taxon>Flavobacteriaceae</taxon>
        <taxon>Wenyingzhuangia</taxon>
    </lineage>
</organism>
<evidence type="ECO:0000313" key="2">
    <source>
        <dbReference type="EMBL" id="ANW97237.1"/>
    </source>
</evidence>
<reference evidence="2 3" key="1">
    <citation type="submission" date="2016-02" db="EMBL/GenBank/DDBJ databases">
        <authorList>
            <person name="Wen L."/>
            <person name="He K."/>
            <person name="Yang H."/>
        </authorList>
    </citation>
    <scope>NUCLEOTIDE SEQUENCE [LARGE SCALE GENOMIC DNA]</scope>
    <source>
        <strain evidence="2 3">CZ1127</strain>
    </source>
</reference>
<proteinExistence type="predicted"/>
<feature type="transmembrane region" description="Helical" evidence="1">
    <location>
        <begin position="102"/>
        <end position="119"/>
    </location>
</feature>
<dbReference type="KEGG" id="wfu:AXE80_13465"/>
<dbReference type="STRING" id="1790137.AXE80_13465"/>
<dbReference type="OrthoDB" id="957977at2"/>
<dbReference type="Proteomes" id="UP000092967">
    <property type="component" value="Chromosome"/>
</dbReference>
<gene>
    <name evidence="2" type="ORF">AXE80_13465</name>
</gene>
<keyword evidence="3" id="KW-1185">Reference proteome</keyword>
<evidence type="ECO:0000313" key="3">
    <source>
        <dbReference type="Proteomes" id="UP000092967"/>
    </source>
</evidence>
<dbReference type="EMBL" id="CP014224">
    <property type="protein sequence ID" value="ANW97237.1"/>
    <property type="molecule type" value="Genomic_DNA"/>
</dbReference>
<evidence type="ECO:0008006" key="4">
    <source>
        <dbReference type="Google" id="ProtNLM"/>
    </source>
</evidence>
<dbReference type="AlphaFoldDB" id="A0A1B1Y8Y7"/>
<name>A0A1B1Y8Y7_9FLAO</name>
<evidence type="ECO:0000256" key="1">
    <source>
        <dbReference type="SAM" id="Phobius"/>
    </source>
</evidence>
<accession>A0A1B1Y8Y7</accession>
<sequence length="120" mass="13965">MVLSILSFLFISFGYSLFEKLKDKKGYTSFLDHHLKQEKLANFFWWFLVFINSITTLFLILGIFSLIFNFQLFPILIVFKICVLNILILLIGQRIAGDFQGAANLGIYMILTILGWYLII</sequence>
<feature type="transmembrane region" description="Helical" evidence="1">
    <location>
        <begin position="42"/>
        <end position="68"/>
    </location>
</feature>
<keyword evidence="1" id="KW-0812">Transmembrane</keyword>
<dbReference type="RefSeq" id="WP_068828250.1">
    <property type="nucleotide sequence ID" value="NZ_CP014224.1"/>
</dbReference>